<dbReference type="InterPro" id="IPR016024">
    <property type="entry name" value="ARM-type_fold"/>
</dbReference>
<evidence type="ECO:0000256" key="2">
    <source>
        <dbReference type="ARBA" id="ARBA00022737"/>
    </source>
</evidence>
<dbReference type="InterPro" id="IPR011989">
    <property type="entry name" value="ARM-like"/>
</dbReference>
<keyword evidence="2" id="KW-0677">Repeat</keyword>
<dbReference type="GO" id="GO:0005634">
    <property type="term" value="C:nucleus"/>
    <property type="evidence" value="ECO:0007669"/>
    <property type="project" value="TreeGrafter"/>
</dbReference>
<evidence type="ECO:0000313" key="7">
    <source>
        <dbReference type="Proteomes" id="UP000050741"/>
    </source>
</evidence>
<dbReference type="SMART" id="SM00025">
    <property type="entry name" value="Pumilio"/>
    <property type="match status" value="3"/>
</dbReference>
<dbReference type="GO" id="GO:0005737">
    <property type="term" value="C:cytoplasm"/>
    <property type="evidence" value="ECO:0007669"/>
    <property type="project" value="TreeGrafter"/>
</dbReference>
<dbReference type="PROSITE" id="PS50303">
    <property type="entry name" value="PUM_HD"/>
    <property type="match status" value="1"/>
</dbReference>
<protein>
    <submittedName>
        <fullName evidence="8">PUM-HD domain-containing protein</fullName>
    </submittedName>
</protein>
<name>A0A183CE54_GLOPA</name>
<proteinExistence type="predicted"/>
<dbReference type="Pfam" id="PF00806">
    <property type="entry name" value="PUF"/>
    <property type="match status" value="3"/>
</dbReference>
<dbReference type="InterPro" id="IPR033133">
    <property type="entry name" value="PUM-HD"/>
</dbReference>
<dbReference type="SUPFAM" id="SSF48371">
    <property type="entry name" value="ARM repeat"/>
    <property type="match status" value="1"/>
</dbReference>
<keyword evidence="7" id="KW-1185">Reference proteome</keyword>
<dbReference type="InterPro" id="IPR001313">
    <property type="entry name" value="Pumilio_RNA-bd_rpt"/>
</dbReference>
<dbReference type="GO" id="GO:0010608">
    <property type="term" value="P:post-transcriptional regulation of gene expression"/>
    <property type="evidence" value="ECO:0007669"/>
    <property type="project" value="TreeGrafter"/>
</dbReference>
<organism evidence="7 8">
    <name type="scientific">Globodera pallida</name>
    <name type="common">Potato cyst nematode worm</name>
    <name type="synonym">Heterodera pallida</name>
    <dbReference type="NCBI Taxonomy" id="36090"/>
    <lineage>
        <taxon>Eukaryota</taxon>
        <taxon>Metazoa</taxon>
        <taxon>Ecdysozoa</taxon>
        <taxon>Nematoda</taxon>
        <taxon>Chromadorea</taxon>
        <taxon>Rhabditida</taxon>
        <taxon>Tylenchina</taxon>
        <taxon>Tylenchomorpha</taxon>
        <taxon>Tylenchoidea</taxon>
        <taxon>Heteroderidae</taxon>
        <taxon>Heteroderinae</taxon>
        <taxon>Globodera</taxon>
    </lineage>
</organism>
<evidence type="ECO:0000256" key="4">
    <source>
        <dbReference type="PROSITE-ProRule" id="PRU00317"/>
    </source>
</evidence>
<feature type="domain" description="PUM-HD" evidence="6">
    <location>
        <begin position="1"/>
        <end position="140"/>
    </location>
</feature>
<keyword evidence="3" id="KW-0221">Differentiation</keyword>
<dbReference type="WBParaSite" id="GPLIN_001115800">
    <property type="protein sequence ID" value="GPLIN_001115800"/>
    <property type="gene ID" value="GPLIN_001115800"/>
</dbReference>
<reference evidence="7" key="1">
    <citation type="submission" date="2014-05" db="EMBL/GenBank/DDBJ databases">
        <title>The genome and life-stage specific transcriptomes of Globodera pallida elucidate key aspects of plant parasitism by a cyst nematode.</title>
        <authorList>
            <person name="Cotton J.A."/>
            <person name="Lilley C.J."/>
            <person name="Jones L.M."/>
            <person name="Kikuchi T."/>
            <person name="Reid A.J."/>
            <person name="Thorpe P."/>
            <person name="Tsai I.J."/>
            <person name="Beasley H."/>
            <person name="Blok V."/>
            <person name="Cock P.J.A."/>
            <person name="Van den Akker S.E."/>
            <person name="Holroyd N."/>
            <person name="Hunt M."/>
            <person name="Mantelin S."/>
            <person name="Naghra H."/>
            <person name="Pain A."/>
            <person name="Palomares-Rius J.E."/>
            <person name="Zarowiecki M."/>
            <person name="Berriman M."/>
            <person name="Jones J.T."/>
            <person name="Urwin P.E."/>
        </authorList>
    </citation>
    <scope>NUCLEOTIDE SEQUENCE [LARGE SCALE GENOMIC DNA]</scope>
    <source>
        <strain evidence="7">Lindley</strain>
    </source>
</reference>
<dbReference type="GO" id="GO:0003730">
    <property type="term" value="F:mRNA 3'-UTR binding"/>
    <property type="evidence" value="ECO:0007669"/>
    <property type="project" value="TreeGrafter"/>
</dbReference>
<reference evidence="8" key="2">
    <citation type="submission" date="2016-06" db="UniProtKB">
        <authorList>
            <consortium name="WormBaseParasite"/>
        </authorList>
    </citation>
    <scope>IDENTIFICATION</scope>
</reference>
<dbReference type="PANTHER" id="PTHR12537">
    <property type="entry name" value="RNA BINDING PROTEIN PUMILIO-RELATED"/>
    <property type="match status" value="1"/>
</dbReference>
<dbReference type="PANTHER" id="PTHR12537:SF12">
    <property type="entry name" value="MATERNAL PROTEIN PUMILIO"/>
    <property type="match status" value="1"/>
</dbReference>
<evidence type="ECO:0000256" key="3">
    <source>
        <dbReference type="ARBA" id="ARBA00022782"/>
    </source>
</evidence>
<accession>A0A183CE54</accession>
<feature type="repeat" description="Pumilio" evidence="4">
    <location>
        <begin position="1"/>
        <end position="35"/>
    </location>
</feature>
<feature type="region of interest" description="Disordered" evidence="5">
    <location>
        <begin position="124"/>
        <end position="151"/>
    </location>
</feature>
<evidence type="ECO:0000259" key="6">
    <source>
        <dbReference type="PROSITE" id="PS50303"/>
    </source>
</evidence>
<sequence>MHENLFTLVTDKYGNYVIQLVIEHGRPEDRERIVRSLQGDILKNAHHKSICSIIEKCLVFGTPEQRNALIDQVCADYGSGSPPLLKMMKYPFANKVVQKMLNVVDPARRQKMMFAIKTAPIKNAANRSQESLKQKSGRLSPDKKKKKPNNG</sequence>
<evidence type="ECO:0000313" key="8">
    <source>
        <dbReference type="WBParaSite" id="GPLIN_001115800"/>
    </source>
</evidence>
<dbReference type="AlphaFoldDB" id="A0A183CE54"/>
<dbReference type="Gene3D" id="1.25.10.10">
    <property type="entry name" value="Leucine-rich Repeat Variant"/>
    <property type="match status" value="1"/>
</dbReference>
<dbReference type="GO" id="GO:0030154">
    <property type="term" value="P:cell differentiation"/>
    <property type="evidence" value="ECO:0007669"/>
    <property type="project" value="UniProtKB-KW"/>
</dbReference>
<evidence type="ECO:0000256" key="1">
    <source>
        <dbReference type="ARBA" id="ARBA00022473"/>
    </source>
</evidence>
<dbReference type="Proteomes" id="UP000050741">
    <property type="component" value="Unassembled WGS sequence"/>
</dbReference>
<evidence type="ECO:0000256" key="5">
    <source>
        <dbReference type="SAM" id="MobiDB-lite"/>
    </source>
</evidence>
<keyword evidence="1" id="KW-0217">Developmental protein</keyword>
<dbReference type="PROSITE" id="PS50302">
    <property type="entry name" value="PUM"/>
    <property type="match status" value="1"/>
</dbReference>